<organism evidence="2 3">
    <name type="scientific">Gillisia mitskevichiae</name>
    <dbReference type="NCBI Taxonomy" id="270921"/>
    <lineage>
        <taxon>Bacteria</taxon>
        <taxon>Pseudomonadati</taxon>
        <taxon>Bacteroidota</taxon>
        <taxon>Flavobacteriia</taxon>
        <taxon>Flavobacteriales</taxon>
        <taxon>Flavobacteriaceae</taxon>
        <taxon>Gillisia</taxon>
    </lineage>
</organism>
<dbReference type="SUPFAM" id="SSF109854">
    <property type="entry name" value="DinB/YfiT-like putative metalloenzymes"/>
    <property type="match status" value="1"/>
</dbReference>
<gene>
    <name evidence="2" type="ORF">BC962_1090</name>
</gene>
<dbReference type="Pfam" id="PF12867">
    <property type="entry name" value="DinB_2"/>
    <property type="match status" value="1"/>
</dbReference>
<reference evidence="2 3" key="1">
    <citation type="submission" date="2018-10" db="EMBL/GenBank/DDBJ databases">
        <title>Genomic Encyclopedia of Archaeal and Bacterial Type Strains, Phase II (KMG-II): from individual species to whole genera.</title>
        <authorList>
            <person name="Goeker M."/>
        </authorList>
    </citation>
    <scope>NUCLEOTIDE SEQUENCE [LARGE SCALE GENOMIC DNA]</scope>
    <source>
        <strain evidence="2 3">DSM 19839</strain>
    </source>
</reference>
<evidence type="ECO:0000313" key="3">
    <source>
        <dbReference type="Proteomes" id="UP000276282"/>
    </source>
</evidence>
<name>A0A495PZZ7_9FLAO</name>
<feature type="domain" description="DinB-like" evidence="1">
    <location>
        <begin position="44"/>
        <end position="160"/>
    </location>
</feature>
<evidence type="ECO:0000259" key="1">
    <source>
        <dbReference type="Pfam" id="PF12867"/>
    </source>
</evidence>
<dbReference type="Gene3D" id="1.20.120.450">
    <property type="entry name" value="dinb family like domain"/>
    <property type="match status" value="1"/>
</dbReference>
<dbReference type="AlphaFoldDB" id="A0A495PZZ7"/>
<sequence length="171" mass="19432">MKEKELPEYWLRGKIEGTPDLLQPIVHSLLQSKMELKKYMIDFPDNLLWEKPSGRASVGFHLQHLSGLLDRLFTYVEAENLSEGQLTYLKREGVPDSDITSESLIEEFGHKIEQVLRKLESIPVSSLTEFRGVGRKQLPSSVIGLLFHAAEHTQRHIGQLLVTVSVLKSKS</sequence>
<dbReference type="RefSeq" id="WP_121344834.1">
    <property type="nucleotide sequence ID" value="NZ_RBLG01000001.1"/>
</dbReference>
<dbReference type="InterPro" id="IPR024775">
    <property type="entry name" value="DinB-like"/>
</dbReference>
<dbReference type="OrthoDB" id="1439983at2"/>
<evidence type="ECO:0000313" key="2">
    <source>
        <dbReference type="EMBL" id="RKS56111.1"/>
    </source>
</evidence>
<proteinExistence type="predicted"/>
<dbReference type="EMBL" id="RBLG01000001">
    <property type="protein sequence ID" value="RKS56111.1"/>
    <property type="molecule type" value="Genomic_DNA"/>
</dbReference>
<accession>A0A495PZZ7</accession>
<dbReference type="InterPro" id="IPR034660">
    <property type="entry name" value="DinB/YfiT-like"/>
</dbReference>
<comment type="caution">
    <text evidence="2">The sequence shown here is derived from an EMBL/GenBank/DDBJ whole genome shotgun (WGS) entry which is preliminary data.</text>
</comment>
<dbReference type="Proteomes" id="UP000276282">
    <property type="component" value="Unassembled WGS sequence"/>
</dbReference>
<keyword evidence="3" id="KW-1185">Reference proteome</keyword>
<protein>
    <recommendedName>
        <fullName evidence="1">DinB-like domain-containing protein</fullName>
    </recommendedName>
</protein>